<name>A0A0P9EJ92_9BACL</name>
<dbReference type="Proteomes" id="UP000050482">
    <property type="component" value="Unassembled WGS sequence"/>
</dbReference>
<feature type="domain" description="Transposase IS116/IS110/IS902 C-terminal" evidence="2">
    <location>
        <begin position="290"/>
        <end position="372"/>
    </location>
</feature>
<reference evidence="3 4" key="1">
    <citation type="submission" date="2015-09" db="EMBL/GenBank/DDBJ databases">
        <title>Draft genome sequence of Alicyclobacillus ferrooxydans DSM 22381.</title>
        <authorList>
            <person name="Hemp J."/>
        </authorList>
    </citation>
    <scope>NUCLEOTIDE SEQUENCE [LARGE SCALE GENOMIC DNA]</scope>
    <source>
        <strain evidence="3 4">TC-34</strain>
    </source>
</reference>
<dbReference type="PANTHER" id="PTHR33055:SF13">
    <property type="entry name" value="TRANSPOSASE"/>
    <property type="match status" value="1"/>
</dbReference>
<protein>
    <submittedName>
        <fullName evidence="3">Transposase</fullName>
    </submittedName>
</protein>
<dbReference type="InterPro" id="IPR002525">
    <property type="entry name" value="Transp_IS110-like_N"/>
</dbReference>
<evidence type="ECO:0000259" key="1">
    <source>
        <dbReference type="Pfam" id="PF01548"/>
    </source>
</evidence>
<accession>A0A0P9EJ92</accession>
<dbReference type="GO" id="GO:0006313">
    <property type="term" value="P:DNA transposition"/>
    <property type="evidence" value="ECO:0007669"/>
    <property type="project" value="InterPro"/>
</dbReference>
<evidence type="ECO:0000313" key="4">
    <source>
        <dbReference type="Proteomes" id="UP000050482"/>
    </source>
</evidence>
<dbReference type="EMBL" id="LJCO01000062">
    <property type="protein sequence ID" value="KPV43003.1"/>
    <property type="molecule type" value="Genomic_DNA"/>
</dbReference>
<dbReference type="NCBIfam" id="NF033542">
    <property type="entry name" value="transpos_IS110"/>
    <property type="match status" value="1"/>
</dbReference>
<dbReference type="RefSeq" id="WP_054969923.1">
    <property type="nucleotide sequence ID" value="NZ_LJCO01000062.1"/>
</dbReference>
<proteinExistence type="predicted"/>
<dbReference type="InterPro" id="IPR047650">
    <property type="entry name" value="Transpos_IS110"/>
</dbReference>
<dbReference type="AlphaFoldDB" id="A0A0P9EJ92"/>
<sequence>MSITQNSKIRRITDSTLVIGADIAKKVHVARACDVRGVELGKPLTFDNSRPGFLKMRTWIRSLMLDHSCDNVILGVEPTGHYWINLAQFLRREGIYVVLVNPSHVKKTKELEDNSPTKNDRKDARVIALLVKDGRYSEPHIPEDIYADLRVGMNERDRLSEDLKRVQARIHNWLDRFFPEFTEVFKDWEGKAALICLHQFPCPVDIQEKTTSEIVQAWRDGGILRGIGKSKANLLKEMAEQSIGLTEGLRMGHQELAILLGQYDLYQEQLDLLMSEVEQLVSQIPGTPEMMSIPGVGLVTVAGFLAEVGDLSNYTSPKQIQKLAGLNLKQNSSGKHEGRTTISKRGRPKLRSLLFRCVIPLLAKNAEFQALHKHYTKRAENPLKKMQSAIALSCRLIRVLFALGRKQVPYDPAKMLGPVHVELLQNVA</sequence>
<keyword evidence="4" id="KW-1185">Reference proteome</keyword>
<dbReference type="GO" id="GO:0004803">
    <property type="term" value="F:transposase activity"/>
    <property type="evidence" value="ECO:0007669"/>
    <property type="project" value="InterPro"/>
</dbReference>
<evidence type="ECO:0000313" key="3">
    <source>
        <dbReference type="EMBL" id="KPV43003.1"/>
    </source>
</evidence>
<dbReference type="InterPro" id="IPR003346">
    <property type="entry name" value="Transposase_20"/>
</dbReference>
<dbReference type="PATRIC" id="fig|471514.4.peg.563"/>
<dbReference type="Pfam" id="PF01548">
    <property type="entry name" value="DEDD_Tnp_IS110"/>
    <property type="match status" value="1"/>
</dbReference>
<dbReference type="Pfam" id="PF02371">
    <property type="entry name" value="Transposase_20"/>
    <property type="match status" value="1"/>
</dbReference>
<dbReference type="OrthoDB" id="9790935at2"/>
<feature type="domain" description="Transposase IS110-like N-terminal" evidence="1">
    <location>
        <begin position="19"/>
        <end position="179"/>
    </location>
</feature>
<organism evidence="3 4">
    <name type="scientific">Alicyclobacillus ferrooxydans</name>
    <dbReference type="NCBI Taxonomy" id="471514"/>
    <lineage>
        <taxon>Bacteria</taxon>
        <taxon>Bacillati</taxon>
        <taxon>Bacillota</taxon>
        <taxon>Bacilli</taxon>
        <taxon>Bacillales</taxon>
        <taxon>Alicyclobacillaceae</taxon>
        <taxon>Alicyclobacillus</taxon>
    </lineage>
</organism>
<evidence type="ECO:0000259" key="2">
    <source>
        <dbReference type="Pfam" id="PF02371"/>
    </source>
</evidence>
<comment type="caution">
    <text evidence="3">The sequence shown here is derived from an EMBL/GenBank/DDBJ whole genome shotgun (WGS) entry which is preliminary data.</text>
</comment>
<gene>
    <name evidence="3" type="ORF">AN477_14690</name>
</gene>
<dbReference type="GO" id="GO:0003677">
    <property type="term" value="F:DNA binding"/>
    <property type="evidence" value="ECO:0007669"/>
    <property type="project" value="InterPro"/>
</dbReference>
<dbReference type="STRING" id="471514.AN477_14690"/>
<dbReference type="PANTHER" id="PTHR33055">
    <property type="entry name" value="TRANSPOSASE FOR INSERTION SEQUENCE ELEMENT IS1111A"/>
    <property type="match status" value="1"/>
</dbReference>